<dbReference type="InterPro" id="IPR050179">
    <property type="entry name" value="Trans_hexapeptide_repeat"/>
</dbReference>
<protein>
    <submittedName>
        <fullName evidence="5">CatB-related O-acetyltransferase</fullName>
    </submittedName>
</protein>
<dbReference type="SUPFAM" id="SSF51161">
    <property type="entry name" value="Trimeric LpxA-like enzymes"/>
    <property type="match status" value="1"/>
</dbReference>
<dbReference type="PANTHER" id="PTHR43300">
    <property type="entry name" value="ACETYLTRANSFERASE"/>
    <property type="match status" value="1"/>
</dbReference>
<evidence type="ECO:0000313" key="6">
    <source>
        <dbReference type="Proteomes" id="UP000316781"/>
    </source>
</evidence>
<dbReference type="Pfam" id="PF00132">
    <property type="entry name" value="Hexapep"/>
    <property type="match status" value="1"/>
</dbReference>
<gene>
    <name evidence="5" type="ORF">FM996_17675</name>
</gene>
<evidence type="ECO:0000256" key="4">
    <source>
        <dbReference type="ARBA" id="ARBA00023315"/>
    </source>
</evidence>
<proteinExistence type="inferred from homology"/>
<dbReference type="GO" id="GO:0016746">
    <property type="term" value="F:acyltransferase activity"/>
    <property type="evidence" value="ECO:0007669"/>
    <property type="project" value="UniProtKB-KW"/>
</dbReference>
<comment type="similarity">
    <text evidence="1">Belongs to the transferase hexapeptide repeat family.</text>
</comment>
<dbReference type="Gene3D" id="2.160.10.10">
    <property type="entry name" value="Hexapeptide repeat proteins"/>
    <property type="match status" value="1"/>
</dbReference>
<keyword evidence="3" id="KW-0677">Repeat</keyword>
<organism evidence="5 6">
    <name type="scientific">Methylosinus sporium</name>
    <dbReference type="NCBI Taxonomy" id="428"/>
    <lineage>
        <taxon>Bacteria</taxon>
        <taxon>Pseudomonadati</taxon>
        <taxon>Pseudomonadota</taxon>
        <taxon>Alphaproteobacteria</taxon>
        <taxon>Hyphomicrobiales</taxon>
        <taxon>Methylocystaceae</taxon>
        <taxon>Methylosinus</taxon>
    </lineage>
</organism>
<dbReference type="AlphaFoldDB" id="A0A549SHG2"/>
<keyword evidence="4" id="KW-0012">Acyltransferase</keyword>
<name>A0A549SHG2_METSR</name>
<dbReference type="InterPro" id="IPR001451">
    <property type="entry name" value="Hexapep"/>
</dbReference>
<keyword evidence="2 5" id="KW-0808">Transferase</keyword>
<evidence type="ECO:0000256" key="2">
    <source>
        <dbReference type="ARBA" id="ARBA00022679"/>
    </source>
</evidence>
<evidence type="ECO:0000256" key="1">
    <source>
        <dbReference type="ARBA" id="ARBA00007274"/>
    </source>
</evidence>
<dbReference type="InterPro" id="IPR011004">
    <property type="entry name" value="Trimer_LpxA-like_sf"/>
</dbReference>
<evidence type="ECO:0000313" key="5">
    <source>
        <dbReference type="EMBL" id="TRL29078.1"/>
    </source>
</evidence>
<evidence type="ECO:0000256" key="3">
    <source>
        <dbReference type="ARBA" id="ARBA00022737"/>
    </source>
</evidence>
<dbReference type="RefSeq" id="WP_142864115.1">
    <property type="nucleotide sequence ID" value="NZ_VJMF01000075.1"/>
</dbReference>
<accession>A0A549SHG2</accession>
<dbReference type="EMBL" id="VJMF01000075">
    <property type="protein sequence ID" value="TRL29078.1"/>
    <property type="molecule type" value="Genomic_DNA"/>
</dbReference>
<dbReference type="InterPro" id="IPR018357">
    <property type="entry name" value="Hexapep_transf_CS"/>
</dbReference>
<dbReference type="CDD" id="cd03349">
    <property type="entry name" value="LbH_XAT"/>
    <property type="match status" value="1"/>
</dbReference>
<comment type="caution">
    <text evidence="5">The sequence shown here is derived from an EMBL/GenBank/DDBJ whole genome shotgun (WGS) entry which is preliminary data.</text>
</comment>
<reference evidence="5 6" key="1">
    <citation type="submission" date="2019-07" db="EMBL/GenBank/DDBJ databases">
        <title>Ln-dependent methylotrophs.</title>
        <authorList>
            <person name="Tani A."/>
        </authorList>
    </citation>
    <scope>NUCLEOTIDE SEQUENCE [LARGE SCALE GENOMIC DNA]</scope>
    <source>
        <strain evidence="5 6">SM89A</strain>
    </source>
</reference>
<dbReference type="Proteomes" id="UP000316781">
    <property type="component" value="Unassembled WGS sequence"/>
</dbReference>
<dbReference type="PANTHER" id="PTHR43300:SF11">
    <property type="entry name" value="ACETYLTRANSFERASE RV3034C-RELATED"/>
    <property type="match status" value="1"/>
</dbReference>
<sequence length="189" mass="20992">MTLAERFPQYRIGRGTYGGDLVVFSWNEGAVLEIGHYTSIGPGVRIFLGGEHRTDWVTTFPFNWLWPCAQHYTGHPKTKGDVVIGSDVWIGAEAMIMSGVTIGDGAVIGARAVVARNVPPYAIVVGNPARFLRCRFDEKTIDRLLALRWWDWPEADIAHAMPDLLSGRISSFLEKAETGSYRFCKGTFA</sequence>
<dbReference type="PROSITE" id="PS00101">
    <property type="entry name" value="HEXAPEP_TRANSFERASES"/>
    <property type="match status" value="1"/>
</dbReference>